<accession>A0A6A3CKU2</accession>
<feature type="region of interest" description="Disordered" evidence="1">
    <location>
        <begin position="84"/>
        <end position="109"/>
    </location>
</feature>
<dbReference type="InterPro" id="IPR025486">
    <property type="entry name" value="DUF4378"/>
</dbReference>
<dbReference type="Pfam" id="PF14309">
    <property type="entry name" value="DUF4378"/>
    <property type="match status" value="1"/>
</dbReference>
<reference evidence="3" key="1">
    <citation type="submission" date="2019-09" db="EMBL/GenBank/DDBJ databases">
        <title>Draft genome information of white flower Hibiscus syriacus.</title>
        <authorList>
            <person name="Kim Y.-M."/>
        </authorList>
    </citation>
    <scope>NUCLEOTIDE SEQUENCE [LARGE SCALE GENOMIC DNA]</scope>
    <source>
        <strain evidence="3">YM2019G1</strain>
    </source>
</reference>
<comment type="caution">
    <text evidence="3">The sequence shown here is derived from an EMBL/GenBank/DDBJ whole genome shotgun (WGS) entry which is preliminary data.</text>
</comment>
<organism evidence="3 4">
    <name type="scientific">Hibiscus syriacus</name>
    <name type="common">Rose of Sharon</name>
    <dbReference type="NCBI Taxonomy" id="106335"/>
    <lineage>
        <taxon>Eukaryota</taxon>
        <taxon>Viridiplantae</taxon>
        <taxon>Streptophyta</taxon>
        <taxon>Embryophyta</taxon>
        <taxon>Tracheophyta</taxon>
        <taxon>Spermatophyta</taxon>
        <taxon>Magnoliopsida</taxon>
        <taxon>eudicotyledons</taxon>
        <taxon>Gunneridae</taxon>
        <taxon>Pentapetalae</taxon>
        <taxon>rosids</taxon>
        <taxon>malvids</taxon>
        <taxon>Malvales</taxon>
        <taxon>Malvaceae</taxon>
        <taxon>Malvoideae</taxon>
        <taxon>Hibiscus</taxon>
    </lineage>
</organism>
<sequence>MGKEFHEQAADDVEFESYDHDGTDCMGDIFDYHQWYNVKKIFRHRKYNRGSHGRCCVNPRTISMERVIETQGLLRAEADHLQKTIKTGSTTDKSSNKASTKASTNKEKHKQWIPGFSATPKLHHFEYSGFDFGWINPIILISKRDHVSYSSSTSSRADTLGSKKQDIHDRMNFSQHAKKLGKQGLDDLELFKVNKDLLVDIFQDPGVGVSHHLARKQTSEAVKLMRSGSFPVRGSPCTWYLQFSTLEHKQKEVWSFRQGEKSVAGTQSSQGSDSQRMRRTKSINESLNRYTKLFEHDVSKEADLYHSKSLKLSKEGQVPSRELHGLKIFRSISSLSDNDSFRSLLHAVSCDGPSFEVPIGSILNYDENKENDEHNEPKIITIHEGIDKFELVEAVMEAELQEKMREGISHDSSSTNLLIDINGEHIAKPSDLMEKMGPRQEQESAFGDNPSKDLTRKTSEGPALNHQNLPECEVETFTFSKEKATMLFEYDKEDDPSYNYVINILELSGFLQNKCLHSWYSPDQPLNPSLFKELETLLHPRLECSSIDESGTNCDNDQRLVFDLVNEALVEISEKTAIYFTKPLSCRIGLMFNGNIVLREVWRKVSRNLAFQLKHDQSLDDIVDRDMEKDAWMIFQSQAESVALELEDLVFDELLDGLFCL</sequence>
<feature type="compositionally biased region" description="Low complexity" evidence="1">
    <location>
        <begin position="89"/>
        <end position="103"/>
    </location>
</feature>
<dbReference type="AlphaFoldDB" id="A0A6A3CKU2"/>
<protein>
    <recommendedName>
        <fullName evidence="2">DUF4378 domain-containing protein</fullName>
    </recommendedName>
</protein>
<feature type="compositionally biased region" description="Basic and acidic residues" evidence="1">
    <location>
        <begin position="450"/>
        <end position="459"/>
    </location>
</feature>
<evidence type="ECO:0000313" key="4">
    <source>
        <dbReference type="Proteomes" id="UP000436088"/>
    </source>
</evidence>
<feature type="domain" description="DUF4378" evidence="2">
    <location>
        <begin position="498"/>
        <end position="656"/>
    </location>
</feature>
<feature type="region of interest" description="Disordered" evidence="1">
    <location>
        <begin position="258"/>
        <end position="282"/>
    </location>
</feature>
<evidence type="ECO:0000256" key="1">
    <source>
        <dbReference type="SAM" id="MobiDB-lite"/>
    </source>
</evidence>
<name>A0A6A3CKU2_HIBSY</name>
<proteinExistence type="predicted"/>
<dbReference type="EMBL" id="VEPZ02000282">
    <property type="protein sequence ID" value="KAE8728001.1"/>
    <property type="molecule type" value="Genomic_DNA"/>
</dbReference>
<dbReference type="InterPro" id="IPR044257">
    <property type="entry name" value="TRM32-like"/>
</dbReference>
<keyword evidence="4" id="KW-1185">Reference proteome</keyword>
<evidence type="ECO:0000259" key="2">
    <source>
        <dbReference type="Pfam" id="PF14309"/>
    </source>
</evidence>
<feature type="region of interest" description="Disordered" evidence="1">
    <location>
        <begin position="435"/>
        <end position="467"/>
    </location>
</feature>
<gene>
    <name evidence="3" type="ORF">F3Y22_tig00004810pilonHSYRG00026</name>
</gene>
<evidence type="ECO:0000313" key="3">
    <source>
        <dbReference type="EMBL" id="KAE8728001.1"/>
    </source>
</evidence>
<dbReference type="PANTHER" id="PTHR47071">
    <property type="entry name" value="PROTEIN TRM32"/>
    <property type="match status" value="1"/>
</dbReference>
<dbReference type="PANTHER" id="PTHR47071:SF2">
    <property type="entry name" value="PROTEIN TRM32"/>
    <property type="match status" value="1"/>
</dbReference>
<dbReference type="Proteomes" id="UP000436088">
    <property type="component" value="Unassembled WGS sequence"/>
</dbReference>
<feature type="compositionally biased region" description="Polar residues" evidence="1">
    <location>
        <begin position="264"/>
        <end position="274"/>
    </location>
</feature>